<keyword evidence="5 12" id="KW-0812">Transmembrane</keyword>
<keyword evidence="7" id="KW-0630">Potassium</keyword>
<keyword evidence="3" id="KW-0813">Transport</keyword>
<keyword evidence="10 12" id="KW-0472">Membrane</keyword>
<evidence type="ECO:0000256" key="11">
    <source>
        <dbReference type="ARBA" id="ARBA00023303"/>
    </source>
</evidence>
<evidence type="ECO:0000313" key="14">
    <source>
        <dbReference type="Proteomes" id="UP000054558"/>
    </source>
</evidence>
<dbReference type="PANTHER" id="PTHR12454:SF11">
    <property type="entry name" value="GH25683P"/>
    <property type="match status" value="1"/>
</dbReference>
<evidence type="ECO:0000256" key="2">
    <source>
        <dbReference type="ARBA" id="ARBA00005766"/>
    </source>
</evidence>
<keyword evidence="9" id="KW-0406">Ion transport</keyword>
<dbReference type="Pfam" id="PF05197">
    <property type="entry name" value="TRIC"/>
    <property type="match status" value="1"/>
</dbReference>
<proteinExistence type="inferred from homology"/>
<sequence length="293" mass="32010">MASLFTGSFLHPNTTAELAAQARQLLEPYHDGIRKVGRSYSMVPLPYMLAMHSLFVSSFFRGAFNQYWLIGYWMAFCAGFGGGTLSSLFLAELPVWLQYDFILVIFSVCWYLMIYCPGDLVFKLYNNLPARAACRVASSVLKAHTIAAGVTHAVKVCAPGVVVSPLLLGTLGGCGGVYLTDIVLYNMGLRKPMEFSYPTWNTWSSFVIAFLYLSTVHWLPILPQDVAEALGITFLVAQALASEFTGLPLDCTAPIDYVFHVVTGIPRPADVLKGAEKSAAKAPPTVGQKKKAM</sequence>
<evidence type="ECO:0000256" key="6">
    <source>
        <dbReference type="ARBA" id="ARBA00022826"/>
    </source>
</evidence>
<evidence type="ECO:0000256" key="3">
    <source>
        <dbReference type="ARBA" id="ARBA00022448"/>
    </source>
</evidence>
<evidence type="ECO:0000256" key="10">
    <source>
        <dbReference type="ARBA" id="ARBA00023136"/>
    </source>
</evidence>
<feature type="transmembrane region" description="Helical" evidence="12">
    <location>
        <begin position="43"/>
        <end position="60"/>
    </location>
</feature>
<dbReference type="Proteomes" id="UP000054558">
    <property type="component" value="Unassembled WGS sequence"/>
</dbReference>
<evidence type="ECO:0000256" key="1">
    <source>
        <dbReference type="ARBA" id="ARBA00004127"/>
    </source>
</evidence>
<dbReference type="OrthoDB" id="195817at2759"/>
<evidence type="ECO:0000256" key="4">
    <source>
        <dbReference type="ARBA" id="ARBA00022538"/>
    </source>
</evidence>
<reference evidence="13 14" key="1">
    <citation type="journal article" date="2014" name="Nat. Commun.">
        <title>Klebsormidium flaccidum genome reveals primary factors for plant terrestrial adaptation.</title>
        <authorList>
            <person name="Hori K."/>
            <person name="Maruyama F."/>
            <person name="Fujisawa T."/>
            <person name="Togashi T."/>
            <person name="Yamamoto N."/>
            <person name="Seo M."/>
            <person name="Sato S."/>
            <person name="Yamada T."/>
            <person name="Mori H."/>
            <person name="Tajima N."/>
            <person name="Moriyama T."/>
            <person name="Ikeuchi M."/>
            <person name="Watanabe M."/>
            <person name="Wada H."/>
            <person name="Kobayashi K."/>
            <person name="Saito M."/>
            <person name="Masuda T."/>
            <person name="Sasaki-Sekimoto Y."/>
            <person name="Mashiguchi K."/>
            <person name="Awai K."/>
            <person name="Shimojima M."/>
            <person name="Masuda S."/>
            <person name="Iwai M."/>
            <person name="Nobusawa T."/>
            <person name="Narise T."/>
            <person name="Kondo S."/>
            <person name="Saito H."/>
            <person name="Sato R."/>
            <person name="Murakawa M."/>
            <person name="Ihara Y."/>
            <person name="Oshima-Yamada Y."/>
            <person name="Ohtaka K."/>
            <person name="Satoh M."/>
            <person name="Sonobe K."/>
            <person name="Ishii M."/>
            <person name="Ohtani R."/>
            <person name="Kanamori-Sato M."/>
            <person name="Honoki R."/>
            <person name="Miyazaki D."/>
            <person name="Mochizuki H."/>
            <person name="Umetsu J."/>
            <person name="Higashi K."/>
            <person name="Shibata D."/>
            <person name="Kamiya Y."/>
            <person name="Sato N."/>
            <person name="Nakamura Y."/>
            <person name="Tabata S."/>
            <person name="Ida S."/>
            <person name="Kurokawa K."/>
            <person name="Ohta H."/>
        </authorList>
    </citation>
    <scope>NUCLEOTIDE SEQUENCE [LARGE SCALE GENOMIC DNA]</scope>
    <source>
        <strain evidence="13 14">NIES-2285</strain>
    </source>
</reference>
<dbReference type="EMBL" id="DF237420">
    <property type="protein sequence ID" value="GAQ88937.1"/>
    <property type="molecule type" value="Genomic_DNA"/>
</dbReference>
<keyword evidence="8 12" id="KW-1133">Transmembrane helix</keyword>
<protein>
    <submittedName>
        <fullName evidence="13">Uncharacterized protein</fullName>
    </submittedName>
</protein>
<dbReference type="InterPro" id="IPR007866">
    <property type="entry name" value="TRIC_channel"/>
</dbReference>
<dbReference type="PANTHER" id="PTHR12454">
    <property type="entry name" value="TRIMERIC INTRACELLULAR CATION CHANNEL"/>
    <property type="match status" value="1"/>
</dbReference>
<name>A0A1Y1IJX2_KLENI</name>
<comment type="subcellular location">
    <subcellularLocation>
        <location evidence="1">Endomembrane system</location>
        <topology evidence="1">Multi-pass membrane protein</topology>
    </subcellularLocation>
</comment>
<dbReference type="GO" id="GO:0016020">
    <property type="term" value="C:membrane"/>
    <property type="evidence" value="ECO:0007669"/>
    <property type="project" value="InterPro"/>
</dbReference>
<keyword evidence="4" id="KW-0633">Potassium transport</keyword>
<evidence type="ECO:0000256" key="7">
    <source>
        <dbReference type="ARBA" id="ARBA00022958"/>
    </source>
</evidence>
<accession>A0A1Y1IJX2</accession>
<evidence type="ECO:0000313" key="13">
    <source>
        <dbReference type="EMBL" id="GAQ88937.1"/>
    </source>
</evidence>
<keyword evidence="14" id="KW-1185">Reference proteome</keyword>
<dbReference type="AlphaFoldDB" id="A0A1Y1IJX2"/>
<evidence type="ECO:0000256" key="12">
    <source>
        <dbReference type="SAM" id="Phobius"/>
    </source>
</evidence>
<gene>
    <name evidence="13" type="ORF">KFL_004710060</name>
</gene>
<keyword evidence="6" id="KW-0631">Potassium channel</keyword>
<evidence type="ECO:0000256" key="8">
    <source>
        <dbReference type="ARBA" id="ARBA00022989"/>
    </source>
</evidence>
<dbReference type="GO" id="GO:0012505">
    <property type="term" value="C:endomembrane system"/>
    <property type="evidence" value="ECO:0007669"/>
    <property type="project" value="UniProtKB-SubCell"/>
</dbReference>
<evidence type="ECO:0000256" key="5">
    <source>
        <dbReference type="ARBA" id="ARBA00022692"/>
    </source>
</evidence>
<dbReference type="GO" id="GO:0005267">
    <property type="term" value="F:potassium channel activity"/>
    <property type="evidence" value="ECO:0007669"/>
    <property type="project" value="UniProtKB-KW"/>
</dbReference>
<organism evidence="13 14">
    <name type="scientific">Klebsormidium nitens</name>
    <name type="common">Green alga</name>
    <name type="synonym">Ulothrix nitens</name>
    <dbReference type="NCBI Taxonomy" id="105231"/>
    <lineage>
        <taxon>Eukaryota</taxon>
        <taxon>Viridiplantae</taxon>
        <taxon>Streptophyta</taxon>
        <taxon>Klebsormidiophyceae</taxon>
        <taxon>Klebsormidiales</taxon>
        <taxon>Klebsormidiaceae</taxon>
        <taxon>Klebsormidium</taxon>
    </lineage>
</organism>
<feature type="transmembrane region" description="Helical" evidence="12">
    <location>
        <begin position="200"/>
        <end position="219"/>
    </location>
</feature>
<dbReference type="GO" id="GO:0042802">
    <property type="term" value="F:identical protein binding"/>
    <property type="evidence" value="ECO:0007669"/>
    <property type="project" value="InterPro"/>
</dbReference>
<feature type="transmembrane region" description="Helical" evidence="12">
    <location>
        <begin position="67"/>
        <end position="90"/>
    </location>
</feature>
<comment type="similarity">
    <text evidence="2">Belongs to the TMEM38 family.</text>
</comment>
<feature type="transmembrane region" description="Helical" evidence="12">
    <location>
        <begin position="96"/>
        <end position="116"/>
    </location>
</feature>
<evidence type="ECO:0000256" key="9">
    <source>
        <dbReference type="ARBA" id="ARBA00023065"/>
    </source>
</evidence>
<keyword evidence="11" id="KW-0407">Ion channel</keyword>